<feature type="binding site" evidence="8">
    <location>
        <position position="356"/>
    </location>
    <ligand>
        <name>3-phosphoshikimate</name>
        <dbReference type="ChEBI" id="CHEBI:145989"/>
    </ligand>
</feature>
<keyword evidence="6 8" id="KW-0057">Aromatic amino acid biosynthesis</keyword>
<protein>
    <recommendedName>
        <fullName evidence="8">3-phosphoshikimate 1-carboxyvinyltransferase</fullName>
        <ecNumber evidence="8">2.5.1.19</ecNumber>
    </recommendedName>
    <alternativeName>
        <fullName evidence="8">5-enolpyruvylshikimate-3-phosphate synthase</fullName>
        <shortName evidence="8">EPSP synthase</shortName>
        <shortName evidence="8">EPSPS</shortName>
    </alternativeName>
</protein>
<feature type="binding site" evidence="8">
    <location>
        <position position="124"/>
    </location>
    <ligand>
        <name>phosphoenolpyruvate</name>
        <dbReference type="ChEBI" id="CHEBI:58702"/>
    </ligand>
</feature>
<dbReference type="AlphaFoldDB" id="A0A2L0F538"/>
<organism evidence="10 11">
    <name type="scientific">Sorangium cellulosum</name>
    <name type="common">Polyangium cellulosum</name>
    <dbReference type="NCBI Taxonomy" id="56"/>
    <lineage>
        <taxon>Bacteria</taxon>
        <taxon>Pseudomonadati</taxon>
        <taxon>Myxococcota</taxon>
        <taxon>Polyangia</taxon>
        <taxon>Polyangiales</taxon>
        <taxon>Polyangiaceae</taxon>
        <taxon>Sorangium</taxon>
    </lineage>
</organism>
<evidence type="ECO:0000256" key="6">
    <source>
        <dbReference type="ARBA" id="ARBA00023141"/>
    </source>
</evidence>
<dbReference type="InterPro" id="IPR013792">
    <property type="entry name" value="RNA3'P_cycl/enolpyr_Trfase_a/b"/>
</dbReference>
<dbReference type="GO" id="GO:0009423">
    <property type="term" value="P:chorismate biosynthetic process"/>
    <property type="evidence" value="ECO:0007669"/>
    <property type="project" value="UniProtKB-UniRule"/>
</dbReference>
<feature type="domain" description="Enolpyruvate transferase" evidence="9">
    <location>
        <begin position="11"/>
        <end position="439"/>
    </location>
</feature>
<gene>
    <name evidence="8 10" type="primary">aroA</name>
    <name evidence="10" type="ORF">SOCE26_081630</name>
</gene>
<feature type="binding site" evidence="8">
    <location>
        <position position="28"/>
    </location>
    <ligand>
        <name>3-phosphoshikimate</name>
        <dbReference type="ChEBI" id="CHEBI:145989"/>
    </ligand>
</feature>
<dbReference type="InterPro" id="IPR001986">
    <property type="entry name" value="Enolpyruvate_Tfrase_dom"/>
</dbReference>
<dbReference type="OrthoDB" id="9809920at2"/>
<dbReference type="EC" id="2.5.1.19" evidence="8"/>
<dbReference type="InterPro" id="IPR036968">
    <property type="entry name" value="Enolpyruvate_Tfrase_sf"/>
</dbReference>
<evidence type="ECO:0000256" key="7">
    <source>
        <dbReference type="ARBA" id="ARBA00044633"/>
    </source>
</evidence>
<accession>A0A2L0F538</accession>
<evidence type="ECO:0000256" key="8">
    <source>
        <dbReference type="HAMAP-Rule" id="MF_00210"/>
    </source>
</evidence>
<evidence type="ECO:0000256" key="2">
    <source>
        <dbReference type="ARBA" id="ARBA00009948"/>
    </source>
</evidence>
<name>A0A2L0F538_SORCE</name>
<dbReference type="GO" id="GO:0009073">
    <property type="term" value="P:aromatic amino acid family biosynthetic process"/>
    <property type="evidence" value="ECO:0007669"/>
    <property type="project" value="UniProtKB-KW"/>
</dbReference>
<evidence type="ECO:0000256" key="3">
    <source>
        <dbReference type="ARBA" id="ARBA00022490"/>
    </source>
</evidence>
<evidence type="ECO:0000259" key="9">
    <source>
        <dbReference type="Pfam" id="PF00275"/>
    </source>
</evidence>
<dbReference type="InterPro" id="IPR006264">
    <property type="entry name" value="EPSP_synthase"/>
</dbReference>
<keyword evidence="3 8" id="KW-0963">Cytoplasm</keyword>
<dbReference type="PANTHER" id="PTHR21090:SF5">
    <property type="entry name" value="PENTAFUNCTIONAL AROM POLYPEPTIDE"/>
    <property type="match status" value="1"/>
</dbReference>
<comment type="catalytic activity">
    <reaction evidence="7">
        <text>3-phosphoshikimate + phosphoenolpyruvate = 5-O-(1-carboxyvinyl)-3-phosphoshikimate + phosphate</text>
        <dbReference type="Rhea" id="RHEA:21256"/>
        <dbReference type="ChEBI" id="CHEBI:43474"/>
        <dbReference type="ChEBI" id="CHEBI:57701"/>
        <dbReference type="ChEBI" id="CHEBI:58702"/>
        <dbReference type="ChEBI" id="CHEBI:145989"/>
        <dbReference type="EC" id="2.5.1.19"/>
    </reaction>
    <physiologicalReaction direction="left-to-right" evidence="7">
        <dbReference type="Rhea" id="RHEA:21257"/>
    </physiologicalReaction>
</comment>
<comment type="pathway">
    <text evidence="1 8">Metabolic intermediate biosynthesis; chorismate biosynthesis; chorismate from D-erythrose 4-phosphate and phosphoenolpyruvate: step 6/7.</text>
</comment>
<proteinExistence type="inferred from homology"/>
<comment type="subcellular location">
    <subcellularLocation>
        <location evidence="8">Cytoplasm</location>
    </subcellularLocation>
</comment>
<dbReference type="FunFam" id="3.65.10.10:FF:000005">
    <property type="entry name" value="3-phosphoshikimate 1-carboxyvinyltransferase"/>
    <property type="match status" value="1"/>
</dbReference>
<evidence type="ECO:0000313" key="10">
    <source>
        <dbReference type="EMBL" id="AUX46656.1"/>
    </source>
</evidence>
<dbReference type="RefSeq" id="WP_104984806.1">
    <property type="nucleotide sequence ID" value="NZ_CP012673.1"/>
</dbReference>
<keyword evidence="4 8" id="KW-0028">Amino-acid biosynthesis</keyword>
<sequence length="454" mass="46858">MPDLIVHPAERPLIGSVPVPADRRIAHRALLLSALATGRSRVRAGALGDDLRATVGALRALGVRVEEPSPGELVVEGVGLDGLRAPDGPIDCGASATAMRLLSGVLVAQRFAARLVGDASLSRRPMERVARPLRLRGGRIEGRLDPSKIGEITAPLEIGPLPAPHVLSSIEHELPAAWDEVKSALLLSGLYADGPTFVREPIVSRDHTERMLTALGVPVDTVGAMVCLDAARFSGALPAFDADVPGDLSAAAFLLAAAQLVPGSRVTARRVGLNPTRAGLLEVLRDMGSGVSVEVKEDSLGEPIGDLHAASAGLRGGRAGGELASRSRGELPILLGLGARARGVTEIFDAGELRAQQTDLIAAMAAALGAFGVRCEERPDGLLVEGRPDRPLDAADVDSRGDPHVAMTAAVLGLAASGPTRVRDAGCIAASFPRFVGTLRALGARIDVDGGRGA</sequence>
<dbReference type="PANTHER" id="PTHR21090">
    <property type="entry name" value="AROM/DEHYDROQUINATE SYNTHASE"/>
    <property type="match status" value="1"/>
</dbReference>
<evidence type="ECO:0000256" key="1">
    <source>
        <dbReference type="ARBA" id="ARBA00004811"/>
    </source>
</evidence>
<comment type="function">
    <text evidence="8">Catalyzes the transfer of the enolpyruvyl moiety of phosphoenolpyruvate (PEP) to the 5-hydroxyl of shikimate-3-phosphate (S3P) to produce enolpyruvyl shikimate-3-phosphate and inorganic phosphate.</text>
</comment>
<keyword evidence="5 8" id="KW-0808">Transferase</keyword>
<dbReference type="EMBL" id="CP012673">
    <property type="protein sequence ID" value="AUX46656.1"/>
    <property type="molecule type" value="Genomic_DNA"/>
</dbReference>
<comment type="caution">
    <text evidence="8">Lacks conserved residue(s) required for the propagation of feature annotation.</text>
</comment>
<evidence type="ECO:0000256" key="4">
    <source>
        <dbReference type="ARBA" id="ARBA00022605"/>
    </source>
</evidence>
<dbReference type="SUPFAM" id="SSF55205">
    <property type="entry name" value="EPT/RTPC-like"/>
    <property type="match status" value="1"/>
</dbReference>
<dbReference type="Pfam" id="PF00275">
    <property type="entry name" value="EPSP_synthase"/>
    <property type="match status" value="1"/>
</dbReference>
<dbReference type="GO" id="GO:0005737">
    <property type="term" value="C:cytoplasm"/>
    <property type="evidence" value="ECO:0007669"/>
    <property type="project" value="UniProtKB-SubCell"/>
</dbReference>
<evidence type="ECO:0000313" key="11">
    <source>
        <dbReference type="Proteomes" id="UP000238348"/>
    </source>
</evidence>
<dbReference type="Gene3D" id="3.65.10.10">
    <property type="entry name" value="Enolpyruvate transferase domain"/>
    <property type="match status" value="2"/>
</dbReference>
<dbReference type="GO" id="GO:0003866">
    <property type="term" value="F:3-phosphoshikimate 1-carboxyvinyltransferase activity"/>
    <property type="evidence" value="ECO:0007669"/>
    <property type="project" value="UniProtKB-UniRule"/>
</dbReference>
<dbReference type="GO" id="GO:0008652">
    <property type="term" value="P:amino acid biosynthetic process"/>
    <property type="evidence" value="ECO:0007669"/>
    <property type="project" value="UniProtKB-KW"/>
</dbReference>
<dbReference type="Proteomes" id="UP000238348">
    <property type="component" value="Chromosome"/>
</dbReference>
<dbReference type="HAMAP" id="MF_00210">
    <property type="entry name" value="EPSP_synth"/>
    <property type="match status" value="1"/>
</dbReference>
<evidence type="ECO:0000256" key="5">
    <source>
        <dbReference type="ARBA" id="ARBA00022679"/>
    </source>
</evidence>
<dbReference type="UniPathway" id="UPA00053">
    <property type="reaction ID" value="UER00089"/>
</dbReference>
<dbReference type="PIRSF" id="PIRSF000505">
    <property type="entry name" value="EPSPS"/>
    <property type="match status" value="1"/>
</dbReference>
<comment type="subunit">
    <text evidence="8">Monomer.</text>
</comment>
<reference evidence="10 11" key="1">
    <citation type="submission" date="2015-09" db="EMBL/GenBank/DDBJ databases">
        <title>Sorangium comparison.</title>
        <authorList>
            <person name="Zaburannyi N."/>
            <person name="Bunk B."/>
            <person name="Overmann J."/>
            <person name="Mueller R."/>
        </authorList>
    </citation>
    <scope>NUCLEOTIDE SEQUENCE [LARGE SCALE GENOMIC DNA]</scope>
    <source>
        <strain evidence="10 11">So ce26</strain>
    </source>
</reference>
<comment type="similarity">
    <text evidence="2 8">Belongs to the EPSP synthase family.</text>
</comment>